<evidence type="ECO:0000313" key="9">
    <source>
        <dbReference type="Proteomes" id="UP000240739"/>
    </source>
</evidence>
<organism evidence="8 9">
    <name type="scientific">Paraconexibacter algicola</name>
    <dbReference type="NCBI Taxonomy" id="2133960"/>
    <lineage>
        <taxon>Bacteria</taxon>
        <taxon>Bacillati</taxon>
        <taxon>Actinomycetota</taxon>
        <taxon>Thermoleophilia</taxon>
        <taxon>Solirubrobacterales</taxon>
        <taxon>Paraconexibacteraceae</taxon>
        <taxon>Paraconexibacter</taxon>
    </lineage>
</organism>
<dbReference type="InterPro" id="IPR007140">
    <property type="entry name" value="DUF350"/>
</dbReference>
<comment type="caution">
    <text evidence="8">The sequence shown here is derived from an EMBL/GenBank/DDBJ whole genome shotgun (WGS) entry which is preliminary data.</text>
</comment>
<evidence type="ECO:0000256" key="1">
    <source>
        <dbReference type="ARBA" id="ARBA00004651"/>
    </source>
</evidence>
<feature type="transmembrane region" description="Helical" evidence="7">
    <location>
        <begin position="120"/>
        <end position="139"/>
    </location>
</feature>
<gene>
    <name evidence="8" type="ORF">C7Y72_21365</name>
</gene>
<keyword evidence="4 7" id="KW-0812">Transmembrane</keyword>
<reference evidence="8 9" key="1">
    <citation type="submission" date="2018-03" db="EMBL/GenBank/DDBJ databases">
        <title>Aquarubrobacter algicola gen. nov., sp. nov., a novel actinobacterium isolated from shallow eutrophic lake during the end of cyanobacterial harmful algal blooms.</title>
        <authorList>
            <person name="Chun S.J."/>
        </authorList>
    </citation>
    <scope>NUCLEOTIDE SEQUENCE [LARGE SCALE GENOMIC DNA]</scope>
    <source>
        <strain evidence="8 9">Seoho-28</strain>
    </source>
</reference>
<evidence type="ECO:0000256" key="4">
    <source>
        <dbReference type="ARBA" id="ARBA00022692"/>
    </source>
</evidence>
<evidence type="ECO:0000256" key="3">
    <source>
        <dbReference type="ARBA" id="ARBA00022475"/>
    </source>
</evidence>
<dbReference type="RefSeq" id="WP_107571238.1">
    <property type="nucleotide sequence ID" value="NZ_PYYB01000005.1"/>
</dbReference>
<comment type="subcellular location">
    <subcellularLocation>
        <location evidence="1">Cell membrane</location>
        <topology evidence="1">Multi-pass membrane protein</topology>
    </subcellularLocation>
</comment>
<evidence type="ECO:0000256" key="2">
    <source>
        <dbReference type="ARBA" id="ARBA00005779"/>
    </source>
</evidence>
<protein>
    <submittedName>
        <fullName evidence="8">DUF350 domain-containing protein</fullName>
    </submittedName>
</protein>
<keyword evidence="6 7" id="KW-0472">Membrane</keyword>
<dbReference type="GO" id="GO:0005886">
    <property type="term" value="C:plasma membrane"/>
    <property type="evidence" value="ECO:0007669"/>
    <property type="project" value="UniProtKB-SubCell"/>
</dbReference>
<evidence type="ECO:0000256" key="7">
    <source>
        <dbReference type="SAM" id="Phobius"/>
    </source>
</evidence>
<keyword evidence="9" id="KW-1185">Reference proteome</keyword>
<dbReference type="Proteomes" id="UP000240739">
    <property type="component" value="Unassembled WGS sequence"/>
</dbReference>
<dbReference type="AlphaFoldDB" id="A0A2T4UBP4"/>
<keyword evidence="5 7" id="KW-1133">Transmembrane helix</keyword>
<evidence type="ECO:0000256" key="6">
    <source>
        <dbReference type="ARBA" id="ARBA00023136"/>
    </source>
</evidence>
<sequence>MDDFFTEIASALLYGAVGVALLAAGFLILDLLIPGKLGELIIEERNRSAGIITAAGMVAVGAVVTTAIASADGPLGEGLAETAGYGGVGVLMLGVAFVVVDVLTPGKLSDVCHQEGEQPVAYVIAAALLAAGAIVAAAIS</sequence>
<accession>A0A2T4UBP4</accession>
<feature type="transmembrane region" description="Helical" evidence="7">
    <location>
        <begin position="49"/>
        <end position="71"/>
    </location>
</feature>
<evidence type="ECO:0000313" key="8">
    <source>
        <dbReference type="EMBL" id="PTL54296.1"/>
    </source>
</evidence>
<feature type="transmembrane region" description="Helical" evidence="7">
    <location>
        <begin position="12"/>
        <end position="33"/>
    </location>
</feature>
<proteinExistence type="inferred from homology"/>
<dbReference type="EMBL" id="PYYB01000005">
    <property type="protein sequence ID" value="PTL54296.1"/>
    <property type="molecule type" value="Genomic_DNA"/>
</dbReference>
<name>A0A2T4UBP4_9ACTN</name>
<feature type="transmembrane region" description="Helical" evidence="7">
    <location>
        <begin position="83"/>
        <end position="100"/>
    </location>
</feature>
<evidence type="ECO:0000256" key="5">
    <source>
        <dbReference type="ARBA" id="ARBA00022989"/>
    </source>
</evidence>
<keyword evidence="3" id="KW-1003">Cell membrane</keyword>
<dbReference type="Pfam" id="PF03994">
    <property type="entry name" value="DUF350"/>
    <property type="match status" value="1"/>
</dbReference>
<comment type="similarity">
    <text evidence="2">Belongs to the UPF0719 family.</text>
</comment>